<name>A0A0A8ZPH3_ARUDO</name>
<dbReference type="EMBL" id="GBRH01257204">
    <property type="protein sequence ID" value="JAD40691.1"/>
    <property type="molecule type" value="Transcribed_RNA"/>
</dbReference>
<protein>
    <submittedName>
        <fullName evidence="1">Uncharacterized protein</fullName>
    </submittedName>
</protein>
<organism evidence="1">
    <name type="scientific">Arundo donax</name>
    <name type="common">Giant reed</name>
    <name type="synonym">Donax arundinaceus</name>
    <dbReference type="NCBI Taxonomy" id="35708"/>
    <lineage>
        <taxon>Eukaryota</taxon>
        <taxon>Viridiplantae</taxon>
        <taxon>Streptophyta</taxon>
        <taxon>Embryophyta</taxon>
        <taxon>Tracheophyta</taxon>
        <taxon>Spermatophyta</taxon>
        <taxon>Magnoliopsida</taxon>
        <taxon>Liliopsida</taxon>
        <taxon>Poales</taxon>
        <taxon>Poaceae</taxon>
        <taxon>PACMAD clade</taxon>
        <taxon>Arundinoideae</taxon>
        <taxon>Arundineae</taxon>
        <taxon>Arundo</taxon>
    </lineage>
</organism>
<reference evidence="1" key="2">
    <citation type="journal article" date="2015" name="Data Brief">
        <title>Shoot transcriptome of the giant reed, Arundo donax.</title>
        <authorList>
            <person name="Barrero R.A."/>
            <person name="Guerrero F.D."/>
            <person name="Moolhuijzen P."/>
            <person name="Goolsby J.A."/>
            <person name="Tidwell J."/>
            <person name="Bellgard S.E."/>
            <person name="Bellgard M.I."/>
        </authorList>
    </citation>
    <scope>NUCLEOTIDE SEQUENCE</scope>
    <source>
        <tissue evidence="1">Shoot tissue taken approximately 20 cm above the soil surface</tissue>
    </source>
</reference>
<dbReference type="AlphaFoldDB" id="A0A0A8ZPH3"/>
<accession>A0A0A8ZPH3</accession>
<reference evidence="1" key="1">
    <citation type="submission" date="2014-09" db="EMBL/GenBank/DDBJ databases">
        <authorList>
            <person name="Magalhaes I.L.F."/>
            <person name="Oliveira U."/>
            <person name="Santos F.R."/>
            <person name="Vidigal T.H.D.A."/>
            <person name="Brescovit A.D."/>
            <person name="Santos A.J."/>
        </authorList>
    </citation>
    <scope>NUCLEOTIDE SEQUENCE</scope>
    <source>
        <tissue evidence="1">Shoot tissue taken approximately 20 cm above the soil surface</tissue>
    </source>
</reference>
<evidence type="ECO:0000313" key="1">
    <source>
        <dbReference type="EMBL" id="JAD40691.1"/>
    </source>
</evidence>
<proteinExistence type="predicted"/>
<sequence>MQQRKHHDCGLPIRNHAHTLRAMVVHPQLLLCITSLMVTTSQEKYTMH</sequence>